<name>A0AA88GNB0_NAELO</name>
<dbReference type="EMBL" id="PYSW02000020">
    <property type="protein sequence ID" value="KAG2383545.1"/>
    <property type="molecule type" value="Genomic_DNA"/>
</dbReference>
<dbReference type="GeneID" id="68096671"/>
<organism evidence="2 3">
    <name type="scientific">Naegleria lovaniensis</name>
    <name type="common">Amoeba</name>
    <dbReference type="NCBI Taxonomy" id="51637"/>
    <lineage>
        <taxon>Eukaryota</taxon>
        <taxon>Discoba</taxon>
        <taxon>Heterolobosea</taxon>
        <taxon>Tetramitia</taxon>
        <taxon>Eutetramitia</taxon>
        <taxon>Vahlkampfiidae</taxon>
        <taxon>Naegleria</taxon>
    </lineage>
</organism>
<dbReference type="RefSeq" id="XP_044549224.1">
    <property type="nucleotide sequence ID" value="XM_044693831.1"/>
</dbReference>
<feature type="region of interest" description="Disordered" evidence="1">
    <location>
        <begin position="345"/>
        <end position="373"/>
    </location>
</feature>
<accession>A0AA88GNB0</accession>
<comment type="caution">
    <text evidence="2">The sequence shown here is derived from an EMBL/GenBank/DDBJ whole genome shotgun (WGS) entry which is preliminary data.</text>
</comment>
<feature type="region of interest" description="Disordered" evidence="1">
    <location>
        <begin position="99"/>
        <end position="124"/>
    </location>
</feature>
<protein>
    <submittedName>
        <fullName evidence="2">Uncharacterized protein</fullName>
    </submittedName>
</protein>
<keyword evidence="3" id="KW-1185">Reference proteome</keyword>
<gene>
    <name evidence="2" type="ORF">C9374_004216</name>
</gene>
<proteinExistence type="predicted"/>
<feature type="compositionally biased region" description="Low complexity" evidence="1">
    <location>
        <begin position="99"/>
        <end position="112"/>
    </location>
</feature>
<reference evidence="2 3" key="1">
    <citation type="journal article" date="2018" name="BMC Genomics">
        <title>The genome of Naegleria lovaniensis, the basis for a comparative approach to unravel pathogenicity factors of the human pathogenic amoeba N. fowleri.</title>
        <authorList>
            <person name="Liechti N."/>
            <person name="Schurch N."/>
            <person name="Bruggmann R."/>
            <person name="Wittwer M."/>
        </authorList>
    </citation>
    <scope>NUCLEOTIDE SEQUENCE [LARGE SCALE GENOMIC DNA]</scope>
    <source>
        <strain evidence="2 3">ATCC 30569</strain>
    </source>
</reference>
<feature type="compositionally biased region" description="Polar residues" evidence="1">
    <location>
        <begin position="141"/>
        <end position="155"/>
    </location>
</feature>
<dbReference type="AlphaFoldDB" id="A0AA88GNB0"/>
<feature type="compositionally biased region" description="Low complexity" evidence="1">
    <location>
        <begin position="259"/>
        <end position="269"/>
    </location>
</feature>
<sequence>MSYLHHTPLNPPTNIHHHIMMPTTSPTTHPMNLNSHHHAFSQISNYNSTNNNNANNIILPPFDPDDPLFQVASSSSDHFVFNTNAPSYDNEMMPIPQLHSSPSSHQTISSNHAGVQPNPTSTTSNSIIPMSNDNMMYTNSIHNSHPLNSLMMGSNSQQPPTPTTPSTPSEKKKKAGEGLVRKLCCLCENEKGHPNGFLVAVDQIKRIPSHLSYMVSDKHLDYLKKQRQAKNICCDQCWETKIQPVVGNTSSSSGAVDGNNTPSTSTPTTLANDGSASMYGSNLMFSNYSGGSNVMNTLMNTLNNNSNHSYGTMSLNNTMNHQLTMNQLSNTPPTTIITQFTPQDFTETKRKITSPNSKQKAPKKQKKQEQPPAAAATLSFDQVYNKPIDVRKQFLRENIEPMLLNDVCRGNKEAFHTLLEDLSQNKHFTIQNYRLETLLKPTRNVNKPISSSQITRHILRKRKK</sequence>
<dbReference type="Proteomes" id="UP000816034">
    <property type="component" value="Unassembled WGS sequence"/>
</dbReference>
<feature type="region of interest" description="Disordered" evidence="1">
    <location>
        <begin position="249"/>
        <end position="273"/>
    </location>
</feature>
<evidence type="ECO:0000313" key="2">
    <source>
        <dbReference type="EMBL" id="KAG2383545.1"/>
    </source>
</evidence>
<feature type="region of interest" description="Disordered" evidence="1">
    <location>
        <begin position="141"/>
        <end position="174"/>
    </location>
</feature>
<evidence type="ECO:0000256" key="1">
    <source>
        <dbReference type="SAM" id="MobiDB-lite"/>
    </source>
</evidence>
<evidence type="ECO:0000313" key="3">
    <source>
        <dbReference type="Proteomes" id="UP000816034"/>
    </source>
</evidence>